<organism evidence="1 2">
    <name type="scientific">Anaeromyces robustus</name>
    <dbReference type="NCBI Taxonomy" id="1754192"/>
    <lineage>
        <taxon>Eukaryota</taxon>
        <taxon>Fungi</taxon>
        <taxon>Fungi incertae sedis</taxon>
        <taxon>Chytridiomycota</taxon>
        <taxon>Chytridiomycota incertae sedis</taxon>
        <taxon>Neocallimastigomycetes</taxon>
        <taxon>Neocallimastigales</taxon>
        <taxon>Neocallimastigaceae</taxon>
        <taxon>Anaeromyces</taxon>
    </lineage>
</organism>
<reference evidence="1 2" key="2">
    <citation type="submission" date="2016-08" db="EMBL/GenBank/DDBJ databases">
        <title>Pervasive Adenine N6-methylation of Active Genes in Fungi.</title>
        <authorList>
            <consortium name="DOE Joint Genome Institute"/>
            <person name="Mondo S.J."/>
            <person name="Dannebaum R.O."/>
            <person name="Kuo R.C."/>
            <person name="Labutti K."/>
            <person name="Haridas S."/>
            <person name="Kuo A."/>
            <person name="Salamov A."/>
            <person name="Ahrendt S.R."/>
            <person name="Lipzen A."/>
            <person name="Sullivan W."/>
            <person name="Andreopoulos W.B."/>
            <person name="Clum A."/>
            <person name="Lindquist E."/>
            <person name="Daum C."/>
            <person name="Ramamoorthy G.K."/>
            <person name="Gryganskyi A."/>
            <person name="Culley D."/>
            <person name="Magnuson J.K."/>
            <person name="James T.Y."/>
            <person name="O'Malley M.A."/>
            <person name="Stajich J.E."/>
            <person name="Spatafora J.W."/>
            <person name="Visel A."/>
            <person name="Grigoriev I.V."/>
        </authorList>
    </citation>
    <scope>NUCLEOTIDE SEQUENCE [LARGE SCALE GENOMIC DNA]</scope>
    <source>
        <strain evidence="1 2">S4</strain>
    </source>
</reference>
<proteinExistence type="predicted"/>
<protein>
    <submittedName>
        <fullName evidence="1">Uncharacterized protein</fullName>
    </submittedName>
</protein>
<evidence type="ECO:0000313" key="1">
    <source>
        <dbReference type="EMBL" id="ORX78305.1"/>
    </source>
</evidence>
<comment type="caution">
    <text evidence="1">The sequence shown here is derived from an EMBL/GenBank/DDBJ whole genome shotgun (WGS) entry which is preliminary data.</text>
</comment>
<keyword evidence="2" id="KW-1185">Reference proteome</keyword>
<dbReference type="Proteomes" id="UP000193944">
    <property type="component" value="Unassembled WGS sequence"/>
</dbReference>
<reference evidence="1 2" key="1">
    <citation type="submission" date="2016-08" db="EMBL/GenBank/DDBJ databases">
        <title>A Parts List for Fungal Cellulosomes Revealed by Comparative Genomics.</title>
        <authorList>
            <consortium name="DOE Joint Genome Institute"/>
            <person name="Haitjema C.H."/>
            <person name="Gilmore S.P."/>
            <person name="Henske J.K."/>
            <person name="Solomon K.V."/>
            <person name="De Groot R."/>
            <person name="Kuo A."/>
            <person name="Mondo S.J."/>
            <person name="Salamov A.A."/>
            <person name="Labutti K."/>
            <person name="Zhao Z."/>
            <person name="Chiniquy J."/>
            <person name="Barry K."/>
            <person name="Brewer H.M."/>
            <person name="Purvine S.O."/>
            <person name="Wright A.T."/>
            <person name="Boxma B."/>
            <person name="Van Alen T."/>
            <person name="Hackstein J.H."/>
            <person name="Baker S.E."/>
            <person name="Grigoriev I.V."/>
            <person name="O'Malley M.A."/>
        </authorList>
    </citation>
    <scope>NUCLEOTIDE SEQUENCE [LARGE SCALE GENOMIC DNA]</scope>
    <source>
        <strain evidence="1 2">S4</strain>
    </source>
</reference>
<dbReference type="EMBL" id="MCFG01000215">
    <property type="protein sequence ID" value="ORX78305.1"/>
    <property type="molecule type" value="Genomic_DNA"/>
</dbReference>
<name>A0A1Y1WY50_9FUNG</name>
<sequence length="155" mass="18007">MVNLTNRTLLKRYHYEIILPNDIEPNSIYAVRDWVIGVNNIGLKIKLKNIQFKSIRTTSTTPPYDPPLLVYFKIVRSGYHNSPLAFLMLNQTIDTIPYAFLYDGFDSIRKYTINKEIVLNNGDALYIVLKSLEDNVYIPTTDSFHILVEEEISYL</sequence>
<gene>
    <name evidence="1" type="ORF">BCR32DRAFT_247266</name>
</gene>
<dbReference type="AlphaFoldDB" id="A0A1Y1WY50"/>
<accession>A0A1Y1WY50</accession>
<evidence type="ECO:0000313" key="2">
    <source>
        <dbReference type="Proteomes" id="UP000193944"/>
    </source>
</evidence>